<sequence length="190" mass="21530">MRDGPFTAKVDLLQDPRCPFYPVVQQRAIRPSTTSAAGHASLRLGREITKQSDEPTLHRIGCTHRPLQQSCHIRVHLEQWKARHGIANTVKVDSPTSPDTRSCKRPHIDSSPQSTRARGSLTGSSVRWRQGSGCRISCRISHYGRGKACSQHPHIPYRISCSYMKHDEPISNNYRASWMRPAAVQTRQHY</sequence>
<dbReference type="RefSeq" id="XP_033444446.1">
    <property type="nucleotide sequence ID" value="XM_033589074.1"/>
</dbReference>
<gene>
    <name evidence="2" type="ORF">M421DRAFT_296493</name>
</gene>
<dbReference type="GeneID" id="54346721"/>
<evidence type="ECO:0000313" key="3">
    <source>
        <dbReference type="Proteomes" id="UP000800082"/>
    </source>
</evidence>
<organism evidence="2 3">
    <name type="scientific">Didymella exigua CBS 183.55</name>
    <dbReference type="NCBI Taxonomy" id="1150837"/>
    <lineage>
        <taxon>Eukaryota</taxon>
        <taxon>Fungi</taxon>
        <taxon>Dikarya</taxon>
        <taxon>Ascomycota</taxon>
        <taxon>Pezizomycotina</taxon>
        <taxon>Dothideomycetes</taxon>
        <taxon>Pleosporomycetidae</taxon>
        <taxon>Pleosporales</taxon>
        <taxon>Pleosporineae</taxon>
        <taxon>Didymellaceae</taxon>
        <taxon>Didymella</taxon>
    </lineage>
</organism>
<evidence type="ECO:0000256" key="1">
    <source>
        <dbReference type="SAM" id="MobiDB-lite"/>
    </source>
</evidence>
<proteinExistence type="predicted"/>
<accession>A0A6A5R9J0</accession>
<evidence type="ECO:0000313" key="2">
    <source>
        <dbReference type="EMBL" id="KAF1924193.1"/>
    </source>
</evidence>
<name>A0A6A5R9J0_9PLEO</name>
<reference evidence="2" key="1">
    <citation type="journal article" date="2020" name="Stud. Mycol.">
        <title>101 Dothideomycetes genomes: a test case for predicting lifestyles and emergence of pathogens.</title>
        <authorList>
            <person name="Haridas S."/>
            <person name="Albert R."/>
            <person name="Binder M."/>
            <person name="Bloem J."/>
            <person name="Labutti K."/>
            <person name="Salamov A."/>
            <person name="Andreopoulos B."/>
            <person name="Baker S."/>
            <person name="Barry K."/>
            <person name="Bills G."/>
            <person name="Bluhm B."/>
            <person name="Cannon C."/>
            <person name="Castanera R."/>
            <person name="Culley D."/>
            <person name="Daum C."/>
            <person name="Ezra D."/>
            <person name="Gonzalez J."/>
            <person name="Henrissat B."/>
            <person name="Kuo A."/>
            <person name="Liang C."/>
            <person name="Lipzen A."/>
            <person name="Lutzoni F."/>
            <person name="Magnuson J."/>
            <person name="Mondo S."/>
            <person name="Nolan M."/>
            <person name="Ohm R."/>
            <person name="Pangilinan J."/>
            <person name="Park H.-J."/>
            <person name="Ramirez L."/>
            <person name="Alfaro M."/>
            <person name="Sun H."/>
            <person name="Tritt A."/>
            <person name="Yoshinaga Y."/>
            <person name="Zwiers L.-H."/>
            <person name="Turgeon B."/>
            <person name="Goodwin S."/>
            <person name="Spatafora J."/>
            <person name="Crous P."/>
            <person name="Grigoriev I."/>
        </authorList>
    </citation>
    <scope>NUCLEOTIDE SEQUENCE</scope>
    <source>
        <strain evidence="2">CBS 183.55</strain>
    </source>
</reference>
<dbReference type="AlphaFoldDB" id="A0A6A5R9J0"/>
<feature type="compositionally biased region" description="Polar residues" evidence="1">
    <location>
        <begin position="110"/>
        <end position="124"/>
    </location>
</feature>
<feature type="region of interest" description="Disordered" evidence="1">
    <location>
        <begin position="91"/>
        <end position="124"/>
    </location>
</feature>
<dbReference type="Proteomes" id="UP000800082">
    <property type="component" value="Unassembled WGS sequence"/>
</dbReference>
<protein>
    <submittedName>
        <fullName evidence="2">Uncharacterized protein</fullName>
    </submittedName>
</protein>
<keyword evidence="3" id="KW-1185">Reference proteome</keyword>
<dbReference type="EMBL" id="ML978996">
    <property type="protein sequence ID" value="KAF1924193.1"/>
    <property type="molecule type" value="Genomic_DNA"/>
</dbReference>